<dbReference type="Gene3D" id="3.30.300.130">
    <property type="entry name" value="Fe-S cluster assembly (FSCA)"/>
    <property type="match status" value="1"/>
</dbReference>
<dbReference type="Proteomes" id="UP000471521">
    <property type="component" value="Unassembled WGS sequence"/>
</dbReference>
<dbReference type="PANTHER" id="PTHR42831">
    <property type="entry name" value="FE-S PROTEIN MATURATION AUXILIARY FACTOR YITW"/>
    <property type="match status" value="1"/>
</dbReference>
<dbReference type="RefSeq" id="WP_159524944.1">
    <property type="nucleotide sequence ID" value="NZ_WUUU01000004.1"/>
</dbReference>
<organism evidence="2 3">
    <name type="scientific">Halobacterium bonnevillei</name>
    <dbReference type="NCBI Taxonomy" id="2692200"/>
    <lineage>
        <taxon>Archaea</taxon>
        <taxon>Methanobacteriati</taxon>
        <taxon>Methanobacteriota</taxon>
        <taxon>Stenosarchaea group</taxon>
        <taxon>Halobacteria</taxon>
        <taxon>Halobacteriales</taxon>
        <taxon>Halobacteriaceae</taxon>
        <taxon>Halobacterium</taxon>
    </lineage>
</organism>
<feature type="domain" description="MIP18 family-like" evidence="1">
    <location>
        <begin position="33"/>
        <end position="95"/>
    </location>
</feature>
<dbReference type="OrthoDB" id="371709at2157"/>
<comment type="caution">
    <text evidence="2">The sequence shown here is derived from an EMBL/GenBank/DDBJ whole genome shotgun (WGS) entry which is preliminary data.</text>
</comment>
<dbReference type="Pfam" id="PF01883">
    <property type="entry name" value="FeS_assembly_P"/>
    <property type="match status" value="1"/>
</dbReference>
<dbReference type="SUPFAM" id="SSF117916">
    <property type="entry name" value="Fe-S cluster assembly (FSCA) domain-like"/>
    <property type="match status" value="1"/>
</dbReference>
<keyword evidence="3" id="KW-1185">Reference proteome</keyword>
<name>A0A6B0SHJ3_9EURY</name>
<reference evidence="2 3" key="1">
    <citation type="submission" date="2019-12" db="EMBL/GenBank/DDBJ databases">
        <title>Isolation and characterization of three novel carbon monoxide-oxidizing members of Halobacteria from salione crusts and soils.</title>
        <authorList>
            <person name="Myers M.R."/>
            <person name="King G.M."/>
        </authorList>
    </citation>
    <scope>NUCLEOTIDE SEQUENCE [LARGE SCALE GENOMIC DNA]</scope>
    <source>
        <strain evidence="2 3">PCN9</strain>
    </source>
</reference>
<evidence type="ECO:0000313" key="3">
    <source>
        <dbReference type="Proteomes" id="UP000471521"/>
    </source>
</evidence>
<sequence length="123" mass="13716">MSASDVRVTSADVDSLEGVSEFERRLVKQIDEHVEDPHIPVSIVEMGMVYDVFEENGAVTVEMTYPCMGCPAYQMIQDDVEDCLLDLDGVESVSIDVVWDPVWSKDRLDEDVQEKLMASGTAI</sequence>
<dbReference type="InterPro" id="IPR052339">
    <property type="entry name" value="Fe-S_Maturation_MIP18"/>
</dbReference>
<evidence type="ECO:0000259" key="1">
    <source>
        <dbReference type="Pfam" id="PF01883"/>
    </source>
</evidence>
<dbReference type="InterPro" id="IPR034904">
    <property type="entry name" value="FSCA_dom_sf"/>
</dbReference>
<dbReference type="EMBL" id="WUUU01000004">
    <property type="protein sequence ID" value="MXR19351.1"/>
    <property type="molecule type" value="Genomic_DNA"/>
</dbReference>
<dbReference type="AlphaFoldDB" id="A0A6B0SHJ3"/>
<evidence type="ECO:0000313" key="2">
    <source>
        <dbReference type="EMBL" id="MXR19351.1"/>
    </source>
</evidence>
<dbReference type="InterPro" id="IPR002744">
    <property type="entry name" value="MIP18-like"/>
</dbReference>
<gene>
    <name evidence="2" type="ORF">GRX66_01550</name>
</gene>
<proteinExistence type="predicted"/>
<accession>A0A6B0SHJ3</accession>
<protein>
    <submittedName>
        <fullName evidence="2">DUF59 domain-containing protein</fullName>
    </submittedName>
</protein>
<dbReference type="PANTHER" id="PTHR42831:SF1">
    <property type="entry name" value="FE-S PROTEIN MATURATION AUXILIARY FACTOR YITW"/>
    <property type="match status" value="1"/>
</dbReference>